<sequence>MTTGVTVNGRALARNGAVTLDTNTVTRPAVSPCGTATTTTTLTSPCASVNSGPIVFTATVTPSDATIPTGLVAFSTDDLMLGTAPLDADGHARLIVRALPIGVHRVFATFRGTARLDPSTALLIQRVGLGCACSTTSRTLKPGDRGQRREDRSALATGQKIGTQVKVDADRSGGDCGDRHA</sequence>
<dbReference type="Gene3D" id="2.60.40.10">
    <property type="entry name" value="Immunoglobulins"/>
    <property type="match status" value="1"/>
</dbReference>
<dbReference type="InterPro" id="IPR013783">
    <property type="entry name" value="Ig-like_fold"/>
</dbReference>
<comment type="caution">
    <text evidence="3">The sequence shown here is derived from an EMBL/GenBank/DDBJ whole genome shotgun (WGS) entry which is preliminary data.</text>
</comment>
<accession>A0ABT9QLA5</accession>
<evidence type="ECO:0000259" key="2">
    <source>
        <dbReference type="Pfam" id="PF16640"/>
    </source>
</evidence>
<evidence type="ECO:0000256" key="1">
    <source>
        <dbReference type="SAM" id="MobiDB-lite"/>
    </source>
</evidence>
<organism evidence="3 4">
    <name type="scientific">Streptosporangium lutulentum</name>
    <dbReference type="NCBI Taxonomy" id="1461250"/>
    <lineage>
        <taxon>Bacteria</taxon>
        <taxon>Bacillati</taxon>
        <taxon>Actinomycetota</taxon>
        <taxon>Actinomycetes</taxon>
        <taxon>Streptosporangiales</taxon>
        <taxon>Streptosporangiaceae</taxon>
        <taxon>Streptosporangium</taxon>
    </lineage>
</organism>
<gene>
    <name evidence="3" type="ORF">J2853_006736</name>
</gene>
<proteinExistence type="predicted"/>
<dbReference type="EMBL" id="JAUSQU010000001">
    <property type="protein sequence ID" value="MDP9847525.1"/>
    <property type="molecule type" value="Genomic_DNA"/>
</dbReference>
<evidence type="ECO:0000313" key="4">
    <source>
        <dbReference type="Proteomes" id="UP001225356"/>
    </source>
</evidence>
<protein>
    <recommendedName>
        <fullName evidence="2">Bacterial Ig-like domain-containing protein</fullName>
    </recommendedName>
</protein>
<feature type="compositionally biased region" description="Basic and acidic residues" evidence="1">
    <location>
        <begin position="167"/>
        <end position="181"/>
    </location>
</feature>
<dbReference type="Proteomes" id="UP001225356">
    <property type="component" value="Unassembled WGS sequence"/>
</dbReference>
<evidence type="ECO:0000313" key="3">
    <source>
        <dbReference type="EMBL" id="MDP9847525.1"/>
    </source>
</evidence>
<reference evidence="3 4" key="1">
    <citation type="submission" date="2023-07" db="EMBL/GenBank/DDBJ databases">
        <title>Sequencing the genomes of 1000 actinobacteria strains.</title>
        <authorList>
            <person name="Klenk H.-P."/>
        </authorList>
    </citation>
    <scope>NUCLEOTIDE SEQUENCE [LARGE SCALE GENOMIC DNA]</scope>
    <source>
        <strain evidence="3 4">DSM 46740</strain>
    </source>
</reference>
<keyword evidence="4" id="KW-1185">Reference proteome</keyword>
<feature type="region of interest" description="Disordered" evidence="1">
    <location>
        <begin position="139"/>
        <end position="181"/>
    </location>
</feature>
<name>A0ABT9QLA5_9ACTN</name>
<dbReference type="Pfam" id="PF16640">
    <property type="entry name" value="Big_3_5"/>
    <property type="match status" value="1"/>
</dbReference>
<feature type="domain" description="Bacterial Ig-like" evidence="2">
    <location>
        <begin position="45"/>
        <end position="121"/>
    </location>
</feature>
<dbReference type="RefSeq" id="WP_370879441.1">
    <property type="nucleotide sequence ID" value="NZ_JAUSQU010000001.1"/>
</dbReference>
<feature type="compositionally biased region" description="Basic and acidic residues" evidence="1">
    <location>
        <begin position="141"/>
        <end position="153"/>
    </location>
</feature>
<dbReference type="InterPro" id="IPR032109">
    <property type="entry name" value="Big_3_5"/>
</dbReference>